<keyword evidence="8" id="KW-1185">Reference proteome</keyword>
<accession>A0AA39FG97</accession>
<dbReference type="PANTHER" id="PTHR44267:SF1">
    <property type="entry name" value="WD REPEAT-CONTAINING PROTEIN 43"/>
    <property type="match status" value="1"/>
</dbReference>
<evidence type="ECO:0000313" key="8">
    <source>
        <dbReference type="Proteomes" id="UP001168972"/>
    </source>
</evidence>
<dbReference type="SMART" id="SM00320">
    <property type="entry name" value="WD40"/>
    <property type="match status" value="4"/>
</dbReference>
<dbReference type="Proteomes" id="UP001168972">
    <property type="component" value="Unassembled WGS sequence"/>
</dbReference>
<reference evidence="7" key="1">
    <citation type="journal article" date="2023" name="bioRxiv">
        <title>Scaffold-level genome assemblies of two parasitoid biocontrol wasps reveal the parthenogenesis mechanism and an associated novel virus.</title>
        <authorList>
            <person name="Inwood S."/>
            <person name="Skelly J."/>
            <person name="Guhlin J."/>
            <person name="Harrop T."/>
            <person name="Goldson S."/>
            <person name="Dearden P."/>
        </authorList>
    </citation>
    <scope>NUCLEOTIDE SEQUENCE</scope>
    <source>
        <strain evidence="7">Lincoln</strain>
        <tissue evidence="7">Whole body</tissue>
    </source>
</reference>
<feature type="repeat" description="WD" evidence="4">
    <location>
        <begin position="109"/>
        <end position="142"/>
    </location>
</feature>
<feature type="domain" description="Small-subunit processome Utp12" evidence="6">
    <location>
        <begin position="439"/>
        <end position="540"/>
    </location>
</feature>
<comment type="caution">
    <text evidence="7">The sequence shown here is derived from an EMBL/GenBank/DDBJ whole genome shotgun (WGS) entry which is preliminary data.</text>
</comment>
<dbReference type="Pfam" id="PF04003">
    <property type="entry name" value="Utp12"/>
    <property type="match status" value="1"/>
</dbReference>
<feature type="compositionally biased region" description="Acidic residues" evidence="5">
    <location>
        <begin position="611"/>
        <end position="622"/>
    </location>
</feature>
<evidence type="ECO:0000256" key="2">
    <source>
        <dbReference type="ARBA" id="ARBA00023242"/>
    </source>
</evidence>
<dbReference type="Gene3D" id="2.130.10.10">
    <property type="entry name" value="YVTN repeat-like/Quinoprotein amine dehydrogenase"/>
    <property type="match status" value="2"/>
</dbReference>
<name>A0AA39FG97_MICHY</name>
<dbReference type="GO" id="GO:0005730">
    <property type="term" value="C:nucleolus"/>
    <property type="evidence" value="ECO:0007669"/>
    <property type="project" value="TreeGrafter"/>
</dbReference>
<dbReference type="PROSITE" id="PS50082">
    <property type="entry name" value="WD_REPEATS_2"/>
    <property type="match status" value="2"/>
</dbReference>
<dbReference type="InterPro" id="IPR007148">
    <property type="entry name" value="SSU_processome_Utp12"/>
</dbReference>
<evidence type="ECO:0000256" key="5">
    <source>
        <dbReference type="SAM" id="MobiDB-lite"/>
    </source>
</evidence>
<comment type="subcellular location">
    <subcellularLocation>
        <location evidence="1">Nucleus</location>
    </subcellularLocation>
</comment>
<dbReference type="InterPro" id="IPR015943">
    <property type="entry name" value="WD40/YVTN_repeat-like_dom_sf"/>
</dbReference>
<feature type="compositionally biased region" description="Acidic residues" evidence="5">
    <location>
        <begin position="573"/>
        <end position="604"/>
    </location>
</feature>
<evidence type="ECO:0000313" key="7">
    <source>
        <dbReference type="EMBL" id="KAK0168799.1"/>
    </source>
</evidence>
<dbReference type="InterPro" id="IPR052414">
    <property type="entry name" value="U3_snoRNA-assoc_WDR"/>
</dbReference>
<keyword evidence="4" id="KW-0853">WD repeat</keyword>
<dbReference type="InterPro" id="IPR001680">
    <property type="entry name" value="WD40_rpt"/>
</dbReference>
<reference evidence="7" key="2">
    <citation type="submission" date="2023-03" db="EMBL/GenBank/DDBJ databases">
        <authorList>
            <person name="Inwood S.N."/>
            <person name="Skelly J.G."/>
            <person name="Guhlin J."/>
            <person name="Harrop T.W.R."/>
            <person name="Goldson S.G."/>
            <person name="Dearden P.K."/>
        </authorList>
    </citation>
    <scope>NUCLEOTIDE SEQUENCE</scope>
    <source>
        <strain evidence="7">Lincoln</strain>
        <tissue evidence="7">Whole body</tissue>
    </source>
</reference>
<gene>
    <name evidence="7" type="ORF">PV327_002566</name>
</gene>
<dbReference type="InterPro" id="IPR036322">
    <property type="entry name" value="WD40_repeat_dom_sf"/>
</dbReference>
<dbReference type="EMBL" id="JAQQBR010001831">
    <property type="protein sequence ID" value="KAK0168799.1"/>
    <property type="molecule type" value="Genomic_DNA"/>
</dbReference>
<organism evidence="7 8">
    <name type="scientific">Microctonus hyperodae</name>
    <name type="common">Parasitoid wasp</name>
    <dbReference type="NCBI Taxonomy" id="165561"/>
    <lineage>
        <taxon>Eukaryota</taxon>
        <taxon>Metazoa</taxon>
        <taxon>Ecdysozoa</taxon>
        <taxon>Arthropoda</taxon>
        <taxon>Hexapoda</taxon>
        <taxon>Insecta</taxon>
        <taxon>Pterygota</taxon>
        <taxon>Neoptera</taxon>
        <taxon>Endopterygota</taxon>
        <taxon>Hymenoptera</taxon>
        <taxon>Apocrita</taxon>
        <taxon>Ichneumonoidea</taxon>
        <taxon>Braconidae</taxon>
        <taxon>Euphorinae</taxon>
        <taxon>Microctonus</taxon>
    </lineage>
</organism>
<sequence>MASTGFSAFSPDGQYWALCGRDGKLKIWETSTSRLKQEFVPDLHLSSPCSVLEWITVGQQSANTTPWKKRKRKSVVEDTDQKHIIAMGSVNGNVTLYDVSTASINKILENGHSAALTALTWSSSAGLFTAADDHQIVEWNVQDNGIKCKWKSGKSKITALAVLPDGQTIISADRLIKWWDLKTKQMIGSFTGHANPIIFLRPVQIDANSCYVISGASGDSYLSIWPLNEKTKNQTSIGSLTMQDDPVSLNVRVNENSQITILSTNKSGQAHLFVYQPNGKCSKPLKPSVTVFIASDSRQKDGVQSIPIQSAYLTLDNKMLLAYSSLLTLTFEKIEPDFSDKVQALVRSEIKWSKEKKEEAVSKVKSVETEGNVEYLSPGATGGISTTGKRIRDGVGSQLPLKDRLENLSLNPEINITGHAPTKGANMVQLLMQGLNSKDKNILMTVLQNQDETIIKNTIAKLPVAAISPLLKELTIMLQSKMFLSRIAVMWLKTLIVTHAAHLLSLPDIGDALSPILGLIDAKLLILTELSRLRGRVALVTGQISHLNEKQNTDITEECLLVYQDADSSENGTDGEMEAESGSDDNWEETSDHEEEEEEVNEDMENGRYDDDNDDDDVSMCS</sequence>
<evidence type="ECO:0000256" key="1">
    <source>
        <dbReference type="ARBA" id="ARBA00004123"/>
    </source>
</evidence>
<feature type="repeat" description="WD" evidence="4">
    <location>
        <begin position="8"/>
        <end position="38"/>
    </location>
</feature>
<dbReference type="GO" id="GO:0000462">
    <property type="term" value="P:maturation of SSU-rRNA from tricistronic rRNA transcript (SSU-rRNA, 5.8S rRNA, LSU-rRNA)"/>
    <property type="evidence" value="ECO:0007669"/>
    <property type="project" value="TreeGrafter"/>
</dbReference>
<dbReference type="PANTHER" id="PTHR44267">
    <property type="entry name" value="WD REPEAT-CONTAINING PROTEIN 43"/>
    <property type="match status" value="1"/>
</dbReference>
<dbReference type="Pfam" id="PF00400">
    <property type="entry name" value="WD40"/>
    <property type="match status" value="2"/>
</dbReference>
<keyword evidence="2" id="KW-0539">Nucleus</keyword>
<feature type="region of interest" description="Disordered" evidence="5">
    <location>
        <begin position="567"/>
        <end position="622"/>
    </location>
</feature>
<evidence type="ECO:0000256" key="4">
    <source>
        <dbReference type="PROSITE-ProRule" id="PRU00221"/>
    </source>
</evidence>
<dbReference type="AlphaFoldDB" id="A0AA39FG97"/>
<proteinExistence type="inferred from homology"/>
<evidence type="ECO:0000259" key="6">
    <source>
        <dbReference type="Pfam" id="PF04003"/>
    </source>
</evidence>
<evidence type="ECO:0000256" key="3">
    <source>
        <dbReference type="ARBA" id="ARBA00038335"/>
    </source>
</evidence>
<dbReference type="SUPFAM" id="SSF50978">
    <property type="entry name" value="WD40 repeat-like"/>
    <property type="match status" value="1"/>
</dbReference>
<protein>
    <recommendedName>
        <fullName evidence="6">Small-subunit processome Utp12 domain-containing protein</fullName>
    </recommendedName>
</protein>
<comment type="similarity">
    <text evidence="3">Belongs to the UTP5 family.</text>
</comment>